<dbReference type="KEGG" id="elux:BTN50_2063"/>
<evidence type="ECO:0000313" key="2">
    <source>
        <dbReference type="EMBL" id="ATF10472.1"/>
    </source>
</evidence>
<sequence>MSDLTIMMALMVKHVFSMSLKDLQGFINSVVKLAPLPLPCPNYSCIKKVNQNGQCHIQDKDTQNHPALSN</sequence>
<feature type="domain" description="Transposase DDE" evidence="1">
    <location>
        <begin position="2"/>
        <end position="63"/>
    </location>
</feature>
<dbReference type="Proteomes" id="UP000218160">
    <property type="component" value="Chromosome 2"/>
</dbReference>
<dbReference type="Pfam" id="PF13737">
    <property type="entry name" value="DDE_Tnp_1_5"/>
    <property type="match status" value="1"/>
</dbReference>
<dbReference type="AlphaFoldDB" id="A0A291BBT9"/>
<protein>
    <submittedName>
        <fullName evidence="2">Mobile element protein</fullName>
    </submittedName>
</protein>
<gene>
    <name evidence="2" type="ORF">BTN50_2063</name>
</gene>
<keyword evidence="3" id="KW-1185">Reference proteome</keyword>
<organism evidence="2 3">
    <name type="scientific">Candidatus Enterovibrio altilux</name>
    <dbReference type="NCBI Taxonomy" id="1927128"/>
    <lineage>
        <taxon>Bacteria</taxon>
        <taxon>Pseudomonadati</taxon>
        <taxon>Pseudomonadota</taxon>
        <taxon>Gammaproteobacteria</taxon>
        <taxon>Vibrionales</taxon>
        <taxon>Vibrionaceae</taxon>
        <taxon>Enterovibrio</taxon>
    </lineage>
</organism>
<dbReference type="EMBL" id="CP020663">
    <property type="protein sequence ID" value="ATF10472.1"/>
    <property type="molecule type" value="Genomic_DNA"/>
</dbReference>
<evidence type="ECO:0000313" key="3">
    <source>
        <dbReference type="Proteomes" id="UP000218160"/>
    </source>
</evidence>
<dbReference type="InterPro" id="IPR025668">
    <property type="entry name" value="Tnp_DDE_dom"/>
</dbReference>
<name>A0A291BBT9_9GAMM</name>
<proteinExistence type="predicted"/>
<evidence type="ECO:0000259" key="1">
    <source>
        <dbReference type="Pfam" id="PF13737"/>
    </source>
</evidence>
<reference evidence="3" key="1">
    <citation type="submission" date="2017-04" db="EMBL/GenBank/DDBJ databases">
        <title>Genome evolution of the luminous symbionts of deep sea anglerfish.</title>
        <authorList>
            <person name="Hendry T.A."/>
        </authorList>
    </citation>
    <scope>NUCLEOTIDE SEQUENCE [LARGE SCALE GENOMIC DNA]</scope>
</reference>
<accession>A0A291BBT9</accession>